<sequence>SWVIGAIALLCLLGLTWAFGLMYINESTVIMAYLFTIFNSLQGMFIFIFHCILQKK</sequence>
<dbReference type="GO" id="GO:0016020">
    <property type="term" value="C:membrane"/>
    <property type="evidence" value="ECO:0007669"/>
    <property type="project" value="UniProtKB-SubCell"/>
</dbReference>
<dbReference type="Proteomes" id="UP001529510">
    <property type="component" value="Unassembled WGS sequence"/>
</dbReference>
<dbReference type="InterPro" id="IPR000832">
    <property type="entry name" value="GPCR_2_secretin-like"/>
</dbReference>
<evidence type="ECO:0000256" key="4">
    <source>
        <dbReference type="ARBA" id="ARBA00023136"/>
    </source>
</evidence>
<comment type="caution">
    <text evidence="6">The sequence shown here is derived from an EMBL/GenBank/DDBJ whole genome shotgun (WGS) entry which is preliminary data.</text>
</comment>
<accession>A0ABD0RZ79</accession>
<keyword evidence="3 5" id="KW-1133">Transmembrane helix</keyword>
<dbReference type="Gene3D" id="1.20.1070.10">
    <property type="entry name" value="Rhodopsin 7-helix transmembrane proteins"/>
    <property type="match status" value="1"/>
</dbReference>
<dbReference type="PANTHER" id="PTHR12011">
    <property type="entry name" value="ADHESION G-PROTEIN COUPLED RECEPTOR"/>
    <property type="match status" value="1"/>
</dbReference>
<evidence type="ECO:0000313" key="6">
    <source>
        <dbReference type="EMBL" id="KAL0203857.1"/>
    </source>
</evidence>
<feature type="non-terminal residue" evidence="6">
    <location>
        <position position="56"/>
    </location>
</feature>
<organism evidence="6 7">
    <name type="scientific">Cirrhinus mrigala</name>
    <name type="common">Mrigala</name>
    <dbReference type="NCBI Taxonomy" id="683832"/>
    <lineage>
        <taxon>Eukaryota</taxon>
        <taxon>Metazoa</taxon>
        <taxon>Chordata</taxon>
        <taxon>Craniata</taxon>
        <taxon>Vertebrata</taxon>
        <taxon>Euteleostomi</taxon>
        <taxon>Actinopterygii</taxon>
        <taxon>Neopterygii</taxon>
        <taxon>Teleostei</taxon>
        <taxon>Ostariophysi</taxon>
        <taxon>Cypriniformes</taxon>
        <taxon>Cyprinidae</taxon>
        <taxon>Labeoninae</taxon>
        <taxon>Labeonini</taxon>
        <taxon>Cirrhinus</taxon>
    </lineage>
</organism>
<comment type="subcellular location">
    <subcellularLocation>
        <location evidence="1">Membrane</location>
        <topology evidence="1">Multi-pass membrane protein</topology>
    </subcellularLocation>
</comment>
<protein>
    <submittedName>
        <fullName evidence="6">Uncharacterized protein</fullName>
    </submittedName>
</protein>
<evidence type="ECO:0000256" key="2">
    <source>
        <dbReference type="ARBA" id="ARBA00022692"/>
    </source>
</evidence>
<name>A0ABD0RZ79_CIRMR</name>
<proteinExistence type="predicted"/>
<feature type="transmembrane region" description="Helical" evidence="5">
    <location>
        <begin position="30"/>
        <end position="53"/>
    </location>
</feature>
<keyword evidence="7" id="KW-1185">Reference proteome</keyword>
<feature type="non-terminal residue" evidence="6">
    <location>
        <position position="1"/>
    </location>
</feature>
<keyword evidence="2 5" id="KW-0812">Transmembrane</keyword>
<evidence type="ECO:0000256" key="5">
    <source>
        <dbReference type="SAM" id="Phobius"/>
    </source>
</evidence>
<reference evidence="6 7" key="1">
    <citation type="submission" date="2024-05" db="EMBL/GenBank/DDBJ databases">
        <title>Genome sequencing and assembly of Indian major carp, Cirrhinus mrigala (Hamilton, 1822).</title>
        <authorList>
            <person name="Mohindra V."/>
            <person name="Chowdhury L.M."/>
            <person name="Lal K."/>
            <person name="Jena J.K."/>
        </authorList>
    </citation>
    <scope>NUCLEOTIDE SEQUENCE [LARGE SCALE GENOMIC DNA]</scope>
    <source>
        <strain evidence="6">CM1030</strain>
        <tissue evidence="6">Blood</tissue>
    </source>
</reference>
<evidence type="ECO:0000256" key="1">
    <source>
        <dbReference type="ARBA" id="ARBA00004141"/>
    </source>
</evidence>
<dbReference type="Pfam" id="PF00002">
    <property type="entry name" value="7tm_2"/>
    <property type="match status" value="1"/>
</dbReference>
<gene>
    <name evidence="6" type="ORF">M9458_001875</name>
</gene>
<dbReference type="PANTHER" id="PTHR12011:SF60">
    <property type="entry name" value="ADHESION G PROTEIN-COUPLED RECEPTOR L3"/>
    <property type="match status" value="1"/>
</dbReference>
<dbReference type="AlphaFoldDB" id="A0ABD0RZ79"/>
<dbReference type="EMBL" id="JAMKFB020000001">
    <property type="protein sequence ID" value="KAL0203857.1"/>
    <property type="molecule type" value="Genomic_DNA"/>
</dbReference>
<keyword evidence="4 5" id="KW-0472">Membrane</keyword>
<evidence type="ECO:0000313" key="7">
    <source>
        <dbReference type="Proteomes" id="UP001529510"/>
    </source>
</evidence>
<evidence type="ECO:0000256" key="3">
    <source>
        <dbReference type="ARBA" id="ARBA00022989"/>
    </source>
</evidence>